<evidence type="ECO:0000256" key="2">
    <source>
        <dbReference type="ARBA" id="ARBA00004443"/>
    </source>
</evidence>
<dbReference type="GO" id="GO:0032049">
    <property type="term" value="P:cardiolipin biosynthetic process"/>
    <property type="evidence" value="ECO:0007669"/>
    <property type="project" value="InterPro"/>
</dbReference>
<comment type="pathway">
    <text evidence="4">Lipid metabolism.</text>
</comment>
<feature type="compositionally biased region" description="Low complexity" evidence="20">
    <location>
        <begin position="1119"/>
        <end position="1129"/>
    </location>
</feature>
<feature type="coiled-coil region" evidence="19">
    <location>
        <begin position="825"/>
        <end position="904"/>
    </location>
</feature>
<keyword evidence="17" id="KW-1208">Phospholipid metabolism</keyword>
<evidence type="ECO:0000256" key="5">
    <source>
        <dbReference type="ARBA" id="ARBA00005458"/>
    </source>
</evidence>
<feature type="compositionally biased region" description="Polar residues" evidence="20">
    <location>
        <begin position="1593"/>
        <end position="1602"/>
    </location>
</feature>
<evidence type="ECO:0000256" key="16">
    <source>
        <dbReference type="ARBA" id="ARBA00023209"/>
    </source>
</evidence>
<dbReference type="GO" id="GO:0016024">
    <property type="term" value="P:CDP-diacylglycerol biosynthetic process"/>
    <property type="evidence" value="ECO:0007669"/>
    <property type="project" value="UniProtKB-UniPathway"/>
</dbReference>
<evidence type="ECO:0000256" key="7">
    <source>
        <dbReference type="ARBA" id="ARBA00018337"/>
    </source>
</evidence>
<dbReference type="GO" id="GO:0004605">
    <property type="term" value="F:phosphatidate cytidylyltransferase activity"/>
    <property type="evidence" value="ECO:0007669"/>
    <property type="project" value="UniProtKB-EC"/>
</dbReference>
<reference evidence="21" key="1">
    <citation type="journal article" date="2014" name="Genome Biol. Evol.">
        <title>Gene Loss Rather Than Gene Gain Is Associated with a Host Jump from Monocots to Dicots in the Smut Fungus Melanopsichium pennsylvanicum.</title>
        <authorList>
            <person name="Sharma R."/>
            <person name="Mishra B."/>
            <person name="Runge F."/>
            <person name="Thines M."/>
        </authorList>
    </citation>
    <scope>NUCLEOTIDE SEQUENCE</scope>
    <source>
        <strain evidence="21">4</strain>
    </source>
</reference>
<feature type="region of interest" description="Disordered" evidence="20">
    <location>
        <begin position="1582"/>
        <end position="1602"/>
    </location>
</feature>
<dbReference type="EC" id="2.7.7.41" evidence="6"/>
<evidence type="ECO:0000256" key="13">
    <source>
        <dbReference type="ARBA" id="ARBA00023098"/>
    </source>
</evidence>
<feature type="compositionally biased region" description="Polar residues" evidence="20">
    <location>
        <begin position="1100"/>
        <end position="1114"/>
    </location>
</feature>
<accession>A0A077R9H7</accession>
<proteinExistence type="inferred from homology"/>
<evidence type="ECO:0000256" key="18">
    <source>
        <dbReference type="ARBA" id="ARBA00029893"/>
    </source>
</evidence>
<keyword evidence="8" id="KW-0444">Lipid biosynthesis</keyword>
<feature type="compositionally biased region" description="Polar residues" evidence="20">
    <location>
        <begin position="1383"/>
        <end position="1394"/>
    </location>
</feature>
<feature type="compositionally biased region" description="Low complexity" evidence="20">
    <location>
        <begin position="611"/>
        <end position="635"/>
    </location>
</feature>
<comment type="similarity">
    <text evidence="5">Belongs to the TAM41 family.</text>
</comment>
<keyword evidence="12" id="KW-0460">Magnesium</keyword>
<comment type="subcellular location">
    <subcellularLocation>
        <location evidence="2">Mitochondrion inner membrane</location>
        <topology evidence="2">Peripheral membrane protein</topology>
        <orientation evidence="2">Matrix side</orientation>
    </subcellularLocation>
</comment>
<keyword evidence="13" id="KW-0443">Lipid metabolism</keyword>
<keyword evidence="11" id="KW-0999">Mitochondrion inner membrane</keyword>
<feature type="compositionally biased region" description="Basic and acidic residues" evidence="20">
    <location>
        <begin position="1130"/>
        <end position="1139"/>
    </location>
</feature>
<keyword evidence="15" id="KW-0472">Membrane</keyword>
<evidence type="ECO:0000313" key="21">
    <source>
        <dbReference type="EMBL" id="CDI56078.1"/>
    </source>
</evidence>
<dbReference type="GO" id="GO:0005743">
    <property type="term" value="C:mitochondrial inner membrane"/>
    <property type="evidence" value="ECO:0007669"/>
    <property type="project" value="UniProtKB-SubCell"/>
</dbReference>
<evidence type="ECO:0000256" key="15">
    <source>
        <dbReference type="ARBA" id="ARBA00023136"/>
    </source>
</evidence>
<feature type="region of interest" description="Disordered" evidence="20">
    <location>
        <begin position="514"/>
        <end position="545"/>
    </location>
</feature>
<evidence type="ECO:0000256" key="9">
    <source>
        <dbReference type="ARBA" id="ARBA00022679"/>
    </source>
</evidence>
<evidence type="ECO:0000256" key="3">
    <source>
        <dbReference type="ARBA" id="ARBA00005119"/>
    </source>
</evidence>
<evidence type="ECO:0000256" key="1">
    <source>
        <dbReference type="ARBA" id="ARBA00001946"/>
    </source>
</evidence>
<comment type="pathway">
    <text evidence="3">Phospholipid metabolism; CDP-diacylglycerol biosynthesis; CDP-diacylglycerol from sn-glycerol 3-phosphate: step 3/3.</text>
</comment>
<feature type="compositionally biased region" description="Low complexity" evidence="20">
    <location>
        <begin position="1317"/>
        <end position="1334"/>
    </location>
</feature>
<dbReference type="PANTHER" id="PTHR13619:SF0">
    <property type="entry name" value="PHOSPHATIDATE CYTIDYLYLTRANSFERASE, MITOCHONDRIAL"/>
    <property type="match status" value="1"/>
</dbReference>
<feature type="region of interest" description="Disordered" evidence="20">
    <location>
        <begin position="56"/>
        <end position="110"/>
    </location>
</feature>
<evidence type="ECO:0000256" key="12">
    <source>
        <dbReference type="ARBA" id="ARBA00022842"/>
    </source>
</evidence>
<keyword evidence="10" id="KW-0548">Nucleotidyltransferase</keyword>
<feature type="region of interest" description="Disordered" evidence="20">
    <location>
        <begin position="1317"/>
        <end position="1346"/>
    </location>
</feature>
<organism evidence="21">
    <name type="scientific">Melanopsichium pennsylvanicum 4</name>
    <dbReference type="NCBI Taxonomy" id="1398559"/>
    <lineage>
        <taxon>Eukaryota</taxon>
        <taxon>Fungi</taxon>
        <taxon>Dikarya</taxon>
        <taxon>Basidiomycota</taxon>
        <taxon>Ustilaginomycotina</taxon>
        <taxon>Ustilaginomycetes</taxon>
        <taxon>Ustilaginales</taxon>
        <taxon>Ustilaginaceae</taxon>
        <taxon>Melanopsichium</taxon>
    </lineage>
</organism>
<keyword evidence="16" id="KW-0594">Phospholipid biosynthesis</keyword>
<dbReference type="Pfam" id="PF09139">
    <property type="entry name" value="Tam41_Mmp37"/>
    <property type="match status" value="1"/>
</dbReference>
<evidence type="ECO:0000256" key="6">
    <source>
        <dbReference type="ARBA" id="ARBA00012487"/>
    </source>
</evidence>
<evidence type="ECO:0000256" key="8">
    <source>
        <dbReference type="ARBA" id="ARBA00022516"/>
    </source>
</evidence>
<feature type="coiled-coil region" evidence="19">
    <location>
        <begin position="958"/>
        <end position="992"/>
    </location>
</feature>
<feature type="compositionally biased region" description="Low complexity" evidence="20">
    <location>
        <begin position="574"/>
        <end position="588"/>
    </location>
</feature>
<evidence type="ECO:0000256" key="14">
    <source>
        <dbReference type="ARBA" id="ARBA00023128"/>
    </source>
</evidence>
<feature type="compositionally biased region" description="Low complexity" evidence="20">
    <location>
        <begin position="63"/>
        <end position="86"/>
    </location>
</feature>
<dbReference type="EMBL" id="HG529675">
    <property type="protein sequence ID" value="CDI56078.1"/>
    <property type="molecule type" value="Genomic_DNA"/>
</dbReference>
<feature type="region of interest" description="Disordered" evidence="20">
    <location>
        <begin position="1452"/>
        <end position="1476"/>
    </location>
</feature>
<feature type="coiled-coil region" evidence="19">
    <location>
        <begin position="769"/>
        <end position="796"/>
    </location>
</feature>
<evidence type="ECO:0000256" key="4">
    <source>
        <dbReference type="ARBA" id="ARBA00005189"/>
    </source>
</evidence>
<feature type="compositionally biased region" description="Polar residues" evidence="20">
    <location>
        <begin position="1673"/>
        <end position="1692"/>
    </location>
</feature>
<evidence type="ECO:0000256" key="20">
    <source>
        <dbReference type="SAM" id="MobiDB-lite"/>
    </source>
</evidence>
<evidence type="ECO:0000256" key="19">
    <source>
        <dbReference type="SAM" id="Coils"/>
    </source>
</evidence>
<feature type="compositionally biased region" description="Low complexity" evidence="20">
    <location>
        <begin position="529"/>
        <end position="544"/>
    </location>
</feature>
<keyword evidence="9" id="KW-0808">Transferase</keyword>
<protein>
    <recommendedName>
        <fullName evidence="7">Phosphatidate cytidylyltransferase, mitochondrial</fullName>
        <ecNumber evidence="6">2.7.7.41</ecNumber>
    </recommendedName>
    <alternativeName>
        <fullName evidence="18">CDP-diacylglycerol synthase</fullName>
    </alternativeName>
</protein>
<feature type="region of interest" description="Disordered" evidence="20">
    <location>
        <begin position="1673"/>
        <end position="1695"/>
    </location>
</feature>
<feature type="region of interest" description="Disordered" evidence="20">
    <location>
        <begin position="1053"/>
        <end position="1142"/>
    </location>
</feature>
<dbReference type="InterPro" id="IPR015222">
    <property type="entry name" value="Tam41"/>
</dbReference>
<dbReference type="PANTHER" id="PTHR13619">
    <property type="entry name" value="PHOSPHATIDATE CYTIDYLYLTRANSFERASE, MITOCHONDRIAL"/>
    <property type="match status" value="1"/>
</dbReference>
<name>A0A077R9H7_9BASI</name>
<keyword evidence="19" id="KW-0175">Coiled coil</keyword>
<evidence type="ECO:0000256" key="17">
    <source>
        <dbReference type="ARBA" id="ARBA00023264"/>
    </source>
</evidence>
<feature type="region of interest" description="Disordered" evidence="20">
    <location>
        <begin position="1380"/>
        <end position="1421"/>
    </location>
</feature>
<dbReference type="UniPathway" id="UPA00557">
    <property type="reaction ID" value="UER00614"/>
</dbReference>
<comment type="cofactor">
    <cofactor evidence="1">
        <name>Mg(2+)</name>
        <dbReference type="ChEBI" id="CHEBI:18420"/>
    </cofactor>
</comment>
<evidence type="ECO:0000256" key="11">
    <source>
        <dbReference type="ARBA" id="ARBA00022792"/>
    </source>
</evidence>
<evidence type="ECO:0000256" key="10">
    <source>
        <dbReference type="ARBA" id="ARBA00022695"/>
    </source>
</evidence>
<keyword evidence="14" id="KW-0496">Mitochondrion</keyword>
<feature type="region of interest" description="Disordered" evidence="20">
    <location>
        <begin position="567"/>
        <end position="647"/>
    </location>
</feature>
<feature type="compositionally biased region" description="Polar residues" evidence="20">
    <location>
        <begin position="1452"/>
        <end position="1461"/>
    </location>
</feature>
<sequence length="1715" mass="185584">MLFAVSQAFRPRGALTRSSTSRRARIHVASTSNRGFYPLYSRCLVTSDQSRGFRTSSERTFVSSSPKSPSTSLQRTSSSSESTPRLVASSLVSQTKFPPPSFPPSFGENQIVPVSDETNKRLRDILACFDTPVRFAFAYGSGVFSQKEAGPEHSKRPATKDGKKMIDFIMAVTHPQHWHSLNMAQHPKHYSMLSRMLGGIGIGFVQQRGAKIWYIPYVTLEDELVKYGVMSVDDLCTDLLDWETLYVSGRMHKPVALITSDARVRLAQQVNLASALRSALLLLPKEFTEVDLYTQIASLSYTGDFRMSVPGGENSNKVRNIVVNQREEFRRLYAGLMRNLGTLSVKEIKDNRFNIIQDDSISTQASYAARLPRCLRQKVQDHYTSQPDLDPAFLKLSLSKTLDTVPRKPSSIEHEETLNAFWRAAVQRDDFSQVLLQQIAQTVKGPAWSQSLKGIYTAGFTRTMRYVGAKVGKRTVSSDDTTFTIPDPRHLKRLSLCSPTLSSSLTLGHNESTELFSPTTRSESAHNDSSAASVPSAASESPTSFRAENLAAATSLDTKFRRARKADHHIRTYSSQSASSFASHVSASRQPSAEILEEDEPTSLSPHLQRTRISTATATATMSDSDPADSPSRSRLASRSDAGSVYNGDQSMSASLLSIVDPADMDEIENSVRQSKTIEDFTNIISEFRANRQTLYPDSLADTSAIDTSTFPASASHHSLDQHSEVGETIRCTCCCNKEECARALRARQEWRNLEADLRLSAEIGQALLRRHDAMQAKLQKQAEEYMQQRDGLMSRLAKSYKETSALERELAQSNLNLEAGDSSNRALLHELDDARIQLSKLRASQTRLSGADERAKFLQSEFDDLKQELAVERKRASAAEARTKKLELKSVQFKDALQNARKEGRVGIAFSGPALIDDAAIQSARDRLTQGLRHGRTFSLGTEVSFASDDAEQTQAIESLVRDNEALRTDNDKLRSLVDTANEELDTLRNSVNNAITIVASPLPDLARFDEDASDYLDSRRINQRCMELTASSAAHGHLGEPKDNLHKELQQNSEADKGDTPSTTTRPTMPADASLTGSFIFPGLSTTAPEGHAAPITRSGSLPFTTDSSTASKAPESFSFAKSSRSSETSRDTEKMSSDFLNFDPARRESRTAQLSNLLEYVNRLFTRLSTADVDTLTRRLHKQNLAGDAGHLARTTVHSILRDVDGLRDHFRKLIEAEARNHSRDDNSSHSKDFAGESLVQRKEFFSLLKSFRDILCELAKLRLCINDVHLNPGQAAKLLHDHLGANAAEDRSLIPIPSAVNWLGKMLLGGPSGTPAMPSPGAASPGATPAVPDAAASGAKGGRPITGRTISGHLAPRASPAVVSSMVAVEVKGTRASAAESSQSRLSVTPKTPVGGGLRAGPRAHRGRSQTSLTRVQSRNLSGLFAGSLTPSYPGSIAARGGTSDLGNSLAHTSSLRSKGDASRRAQPWQRPLSRIVDDDEISIHRSRAIRQQVFDDSDDDGSADEMNSSGNLLERTLRPRGLSDSSVRSTFIDLADGIGVGPASPAANRIRPAPIFRIITPAALSLHSIPSTAAVKQDSRSIDGIDSPSFSSERSGSLTPGAVGIAGGVASSIFSRSEKVLSFLSGGVVGAGALVQPSSASVSASEQSLRQTPSIAALNKAAARGAASQSLSVSPRNVPTTSLSSAQAGLGLGVPQRPALGGAGSGRAGF</sequence>